<organism evidence="2 3">
    <name type="scientific">Myotis myotis</name>
    <name type="common">Greater mouse-eared bat</name>
    <name type="synonym">Vespertilio myotis</name>
    <dbReference type="NCBI Taxonomy" id="51298"/>
    <lineage>
        <taxon>Eukaryota</taxon>
        <taxon>Metazoa</taxon>
        <taxon>Chordata</taxon>
        <taxon>Craniata</taxon>
        <taxon>Vertebrata</taxon>
        <taxon>Euteleostomi</taxon>
        <taxon>Mammalia</taxon>
        <taxon>Eutheria</taxon>
        <taxon>Laurasiatheria</taxon>
        <taxon>Chiroptera</taxon>
        <taxon>Yangochiroptera</taxon>
        <taxon>Vespertilionidae</taxon>
        <taxon>Myotis</taxon>
    </lineage>
</organism>
<name>A0A7J7S1P6_MYOMY</name>
<evidence type="ECO:0000256" key="1">
    <source>
        <dbReference type="SAM" id="MobiDB-lite"/>
    </source>
</evidence>
<dbReference type="EMBL" id="JABWUV010000020">
    <property type="protein sequence ID" value="KAF6282366.1"/>
    <property type="molecule type" value="Genomic_DNA"/>
</dbReference>
<sequence>MGKRRSPWKKRYQGSCPGGQAELNPCRELSETAWSRPPSCQRRGRELGYLSANSPSFLTCMWAPVCSCGQDSACAGKQPLLGRGDCQRDKGGVRSWDRPLIGFTCSGKGRHRPRRQAFLSLGGDAEAACSAMVGAFACPGLPHPFLLMLGTVLPHCGRASRYAPTSLSWVPHSPRLHFPVSLAVRRGHVTDSSQ</sequence>
<protein>
    <submittedName>
        <fullName evidence="2">Uncharacterized protein</fullName>
    </submittedName>
</protein>
<reference evidence="2 3" key="1">
    <citation type="journal article" date="2020" name="Nature">
        <title>Six reference-quality genomes reveal evolution of bat adaptations.</title>
        <authorList>
            <person name="Jebb D."/>
            <person name="Huang Z."/>
            <person name="Pippel M."/>
            <person name="Hughes G.M."/>
            <person name="Lavrichenko K."/>
            <person name="Devanna P."/>
            <person name="Winkler S."/>
            <person name="Jermiin L.S."/>
            <person name="Skirmuntt E.C."/>
            <person name="Katzourakis A."/>
            <person name="Burkitt-Gray L."/>
            <person name="Ray D.A."/>
            <person name="Sullivan K.A.M."/>
            <person name="Roscito J.G."/>
            <person name="Kirilenko B.M."/>
            <person name="Davalos L.M."/>
            <person name="Corthals A.P."/>
            <person name="Power M.L."/>
            <person name="Jones G."/>
            <person name="Ransome R.D."/>
            <person name="Dechmann D.K.N."/>
            <person name="Locatelli A.G."/>
            <person name="Puechmaille S.J."/>
            <person name="Fedrigo O."/>
            <person name="Jarvis E.D."/>
            <person name="Hiller M."/>
            <person name="Vernes S.C."/>
            <person name="Myers E.W."/>
            <person name="Teeling E.C."/>
        </authorList>
    </citation>
    <scope>NUCLEOTIDE SEQUENCE [LARGE SCALE GENOMIC DNA]</scope>
    <source>
        <strain evidence="2">MMyoMyo1</strain>
        <tissue evidence="2">Flight muscle</tissue>
    </source>
</reference>
<evidence type="ECO:0000313" key="2">
    <source>
        <dbReference type="EMBL" id="KAF6282366.1"/>
    </source>
</evidence>
<dbReference type="Proteomes" id="UP000527355">
    <property type="component" value="Unassembled WGS sequence"/>
</dbReference>
<gene>
    <name evidence="2" type="ORF">mMyoMyo1_010025</name>
</gene>
<dbReference type="AlphaFoldDB" id="A0A7J7S1P6"/>
<proteinExistence type="predicted"/>
<feature type="region of interest" description="Disordered" evidence="1">
    <location>
        <begin position="1"/>
        <end position="20"/>
    </location>
</feature>
<evidence type="ECO:0000313" key="3">
    <source>
        <dbReference type="Proteomes" id="UP000527355"/>
    </source>
</evidence>
<comment type="caution">
    <text evidence="2">The sequence shown here is derived from an EMBL/GenBank/DDBJ whole genome shotgun (WGS) entry which is preliminary data.</text>
</comment>
<feature type="compositionally biased region" description="Basic residues" evidence="1">
    <location>
        <begin position="1"/>
        <end position="12"/>
    </location>
</feature>
<keyword evidence="3" id="KW-1185">Reference proteome</keyword>
<accession>A0A7J7S1P6</accession>